<proteinExistence type="predicted"/>
<evidence type="ECO:0000313" key="2">
    <source>
        <dbReference type="EMBL" id="TFK84706.1"/>
    </source>
</evidence>
<feature type="region of interest" description="Disordered" evidence="1">
    <location>
        <begin position="345"/>
        <end position="505"/>
    </location>
</feature>
<dbReference type="InParanoid" id="A0A5C3P4X5"/>
<dbReference type="STRING" id="1314778.A0A5C3P4X5"/>
<protein>
    <submittedName>
        <fullName evidence="2">Uncharacterized protein</fullName>
    </submittedName>
</protein>
<dbReference type="EMBL" id="ML211299">
    <property type="protein sequence ID" value="TFK84706.1"/>
    <property type="molecule type" value="Genomic_DNA"/>
</dbReference>
<sequence>MVLLQAPGPAHYAVIRLDPECMVRDLGIDDAATLAEISKIHPRKYLIYLDCPGELPMPNSRWCRYHVTAIATTPRPPDATTGITSDMVLPIAPNSIPGRRTIYPNNPFPFSNCLHWFQSDLVQIRIRTSDTGFEVDGAIRLTTDQRMALEEGFDGDFERIVEFASKHSEPQEFQPNSPSTISLPLSCHDIEDVDSVSLEVLSATCWQLASRRGLMSSVPPVTTPRPTSTPARTEAIRLNAASSSSVSSDTASVGTSCASTETDISASLGTSVSEHAHNPFASMDLFGWEPNAEIPLIPLADLWLEIADHLTQEEIPSPLELYEEVRAIRSVMRRGLARYALGQRSADIPKQEPKAVPVSPSSESKAGPNSGRTYNRPSASASQPIKKSYAQTVAKGPQTGSSKVAPREPLRGTVAVNDKPRSIAVRNDDARRKAVSGRPHTPRTSSPHFAKLGYPKSPARQPPRRLNVHTAPHTDDDSDDPGWFVRQERRKSMPSSRGRYEMDGW</sequence>
<gene>
    <name evidence="2" type="ORF">K466DRAFT_654628</name>
</gene>
<feature type="compositionally biased region" description="Basic and acidic residues" evidence="1">
    <location>
        <begin position="418"/>
        <end position="432"/>
    </location>
</feature>
<name>A0A5C3P4X5_9APHY</name>
<reference evidence="2 3" key="1">
    <citation type="journal article" date="2019" name="Nat. Ecol. Evol.">
        <title>Megaphylogeny resolves global patterns of mushroom evolution.</title>
        <authorList>
            <person name="Varga T."/>
            <person name="Krizsan K."/>
            <person name="Foldi C."/>
            <person name="Dima B."/>
            <person name="Sanchez-Garcia M."/>
            <person name="Sanchez-Ramirez S."/>
            <person name="Szollosi G.J."/>
            <person name="Szarkandi J.G."/>
            <person name="Papp V."/>
            <person name="Albert L."/>
            <person name="Andreopoulos W."/>
            <person name="Angelini C."/>
            <person name="Antonin V."/>
            <person name="Barry K.W."/>
            <person name="Bougher N.L."/>
            <person name="Buchanan P."/>
            <person name="Buyck B."/>
            <person name="Bense V."/>
            <person name="Catcheside P."/>
            <person name="Chovatia M."/>
            <person name="Cooper J."/>
            <person name="Damon W."/>
            <person name="Desjardin D."/>
            <person name="Finy P."/>
            <person name="Geml J."/>
            <person name="Haridas S."/>
            <person name="Hughes K."/>
            <person name="Justo A."/>
            <person name="Karasinski D."/>
            <person name="Kautmanova I."/>
            <person name="Kiss B."/>
            <person name="Kocsube S."/>
            <person name="Kotiranta H."/>
            <person name="LaButti K.M."/>
            <person name="Lechner B.E."/>
            <person name="Liimatainen K."/>
            <person name="Lipzen A."/>
            <person name="Lukacs Z."/>
            <person name="Mihaltcheva S."/>
            <person name="Morgado L.N."/>
            <person name="Niskanen T."/>
            <person name="Noordeloos M.E."/>
            <person name="Ohm R.A."/>
            <person name="Ortiz-Santana B."/>
            <person name="Ovrebo C."/>
            <person name="Racz N."/>
            <person name="Riley R."/>
            <person name="Savchenko A."/>
            <person name="Shiryaev A."/>
            <person name="Soop K."/>
            <person name="Spirin V."/>
            <person name="Szebenyi C."/>
            <person name="Tomsovsky M."/>
            <person name="Tulloss R.E."/>
            <person name="Uehling J."/>
            <person name="Grigoriev I.V."/>
            <person name="Vagvolgyi C."/>
            <person name="Papp T."/>
            <person name="Martin F.M."/>
            <person name="Miettinen O."/>
            <person name="Hibbett D.S."/>
            <person name="Nagy L.G."/>
        </authorList>
    </citation>
    <scope>NUCLEOTIDE SEQUENCE [LARGE SCALE GENOMIC DNA]</scope>
    <source>
        <strain evidence="2 3">HHB13444</strain>
    </source>
</reference>
<feature type="compositionally biased region" description="Polar residues" evidence="1">
    <location>
        <begin position="370"/>
        <end position="391"/>
    </location>
</feature>
<evidence type="ECO:0000313" key="3">
    <source>
        <dbReference type="Proteomes" id="UP000308197"/>
    </source>
</evidence>
<organism evidence="2 3">
    <name type="scientific">Polyporus arcularius HHB13444</name>
    <dbReference type="NCBI Taxonomy" id="1314778"/>
    <lineage>
        <taxon>Eukaryota</taxon>
        <taxon>Fungi</taxon>
        <taxon>Dikarya</taxon>
        <taxon>Basidiomycota</taxon>
        <taxon>Agaricomycotina</taxon>
        <taxon>Agaricomycetes</taxon>
        <taxon>Polyporales</taxon>
        <taxon>Polyporaceae</taxon>
        <taxon>Polyporus</taxon>
    </lineage>
</organism>
<keyword evidence="3" id="KW-1185">Reference proteome</keyword>
<evidence type="ECO:0000256" key="1">
    <source>
        <dbReference type="SAM" id="MobiDB-lite"/>
    </source>
</evidence>
<dbReference type="AlphaFoldDB" id="A0A5C3P4X5"/>
<accession>A0A5C3P4X5</accession>
<dbReference type="Proteomes" id="UP000308197">
    <property type="component" value="Unassembled WGS sequence"/>
</dbReference>